<sequence>MQKNRLNTSKLEKKKDNTFKFLFSVLVESLSIGIAVVSSIIAGAIIGWLIDEKVFKGKYSPWITTIFIIFGAIGGIRNLIWYSKKRMKELSKDKNG</sequence>
<protein>
    <recommendedName>
        <fullName evidence="4">AtpZ/AtpI family protein</fullName>
    </recommendedName>
</protein>
<dbReference type="AlphaFoldDB" id="A0A2N7Q9L1"/>
<dbReference type="Pfam" id="PF09527">
    <property type="entry name" value="ATPase_gene1"/>
    <property type="match status" value="1"/>
</dbReference>
<proteinExistence type="predicted"/>
<organism evidence="2 3">
    <name type="scientific">Thermodesulfobacterium geofontis</name>
    <dbReference type="NCBI Taxonomy" id="1295609"/>
    <lineage>
        <taxon>Bacteria</taxon>
        <taxon>Pseudomonadati</taxon>
        <taxon>Thermodesulfobacteriota</taxon>
        <taxon>Thermodesulfobacteria</taxon>
        <taxon>Thermodesulfobacteriales</taxon>
        <taxon>Thermodesulfobacteriaceae</taxon>
        <taxon>Thermodesulfobacterium</taxon>
    </lineage>
</organism>
<reference evidence="2 3" key="1">
    <citation type="submission" date="2018-01" db="EMBL/GenBank/DDBJ databases">
        <title>Metagenomic assembled genomes from two thermal pools in the Uzon Caldera, Kamchatka, Russia.</title>
        <authorList>
            <person name="Wilkins L."/>
            <person name="Ettinger C."/>
        </authorList>
    </citation>
    <scope>NUCLEOTIDE SEQUENCE [LARGE SCALE GENOMIC DNA]</scope>
    <source>
        <strain evidence="2">ARK-04</strain>
    </source>
</reference>
<feature type="transmembrane region" description="Helical" evidence="1">
    <location>
        <begin position="62"/>
        <end position="82"/>
    </location>
</feature>
<keyword evidence="1" id="KW-0472">Membrane</keyword>
<evidence type="ECO:0000256" key="1">
    <source>
        <dbReference type="SAM" id="Phobius"/>
    </source>
</evidence>
<feature type="transmembrane region" description="Helical" evidence="1">
    <location>
        <begin position="21"/>
        <end position="50"/>
    </location>
</feature>
<keyword evidence="1" id="KW-0812">Transmembrane</keyword>
<accession>A0A2N7Q9L1</accession>
<name>A0A2N7Q9L1_9BACT</name>
<evidence type="ECO:0000313" key="2">
    <source>
        <dbReference type="EMBL" id="PMP94991.1"/>
    </source>
</evidence>
<comment type="caution">
    <text evidence="2">The sequence shown here is derived from an EMBL/GenBank/DDBJ whole genome shotgun (WGS) entry which is preliminary data.</text>
</comment>
<evidence type="ECO:0008006" key="4">
    <source>
        <dbReference type="Google" id="ProtNLM"/>
    </source>
</evidence>
<dbReference type="EMBL" id="PNJD01000361">
    <property type="protein sequence ID" value="PMP94991.1"/>
    <property type="molecule type" value="Genomic_DNA"/>
</dbReference>
<gene>
    <name evidence="2" type="ORF">C0169_05870</name>
</gene>
<evidence type="ECO:0000313" key="3">
    <source>
        <dbReference type="Proteomes" id="UP000235619"/>
    </source>
</evidence>
<keyword evidence="1" id="KW-1133">Transmembrane helix</keyword>
<dbReference type="Proteomes" id="UP000235619">
    <property type="component" value="Unassembled WGS sequence"/>
</dbReference>
<dbReference type="InterPro" id="IPR032820">
    <property type="entry name" value="ATPase_put"/>
</dbReference>